<dbReference type="InParanoid" id="A0A165AZ34"/>
<reference evidence="1 2" key="1">
    <citation type="journal article" date="2016" name="Mol. Biol. Evol.">
        <title>Comparative Genomics of Early-Diverging Mushroom-Forming Fungi Provides Insights into the Origins of Lignocellulose Decay Capabilities.</title>
        <authorList>
            <person name="Nagy L.G."/>
            <person name="Riley R."/>
            <person name="Tritt A."/>
            <person name="Adam C."/>
            <person name="Daum C."/>
            <person name="Floudas D."/>
            <person name="Sun H."/>
            <person name="Yadav J.S."/>
            <person name="Pangilinan J."/>
            <person name="Larsson K.H."/>
            <person name="Matsuura K."/>
            <person name="Barry K."/>
            <person name="Labutti K."/>
            <person name="Kuo R."/>
            <person name="Ohm R.A."/>
            <person name="Bhattacharya S.S."/>
            <person name="Shirouzu T."/>
            <person name="Yoshinaga Y."/>
            <person name="Martin F.M."/>
            <person name="Grigoriev I.V."/>
            <person name="Hibbett D.S."/>
        </authorList>
    </citation>
    <scope>NUCLEOTIDE SEQUENCE [LARGE SCALE GENOMIC DNA]</scope>
    <source>
        <strain evidence="1 2">HHB12029</strain>
    </source>
</reference>
<keyword evidence="2" id="KW-1185">Reference proteome</keyword>
<evidence type="ECO:0000313" key="2">
    <source>
        <dbReference type="Proteomes" id="UP000077266"/>
    </source>
</evidence>
<evidence type="ECO:0000313" key="1">
    <source>
        <dbReference type="EMBL" id="KZV79557.1"/>
    </source>
</evidence>
<dbReference type="AlphaFoldDB" id="A0A165AZ34"/>
<dbReference type="EMBL" id="KV426595">
    <property type="protein sequence ID" value="KZV79557.1"/>
    <property type="molecule type" value="Genomic_DNA"/>
</dbReference>
<sequence>MRPSTRWSYSALVVLPYHLAPAPELSMTRNAMTLEYDTELRIDIALRWLRDMRVRWNWRSSTWRRRYRSMWRRCSISIGKLRLRLQDMCTQQRSCSAAPCMQEPYNARFRTAVSPPGSRAYARRSQSSTNCANGIGEIIALRNLDMFSMFGRKEVRDKIAFNVQSGSCHGFGPQSTEMTDRMIANVR</sequence>
<protein>
    <submittedName>
        <fullName evidence="1">Uncharacterized protein</fullName>
    </submittedName>
</protein>
<proteinExistence type="predicted"/>
<accession>A0A165AZ34</accession>
<name>A0A165AZ34_EXIGL</name>
<organism evidence="1 2">
    <name type="scientific">Exidia glandulosa HHB12029</name>
    <dbReference type="NCBI Taxonomy" id="1314781"/>
    <lineage>
        <taxon>Eukaryota</taxon>
        <taxon>Fungi</taxon>
        <taxon>Dikarya</taxon>
        <taxon>Basidiomycota</taxon>
        <taxon>Agaricomycotina</taxon>
        <taxon>Agaricomycetes</taxon>
        <taxon>Auriculariales</taxon>
        <taxon>Exidiaceae</taxon>
        <taxon>Exidia</taxon>
    </lineage>
</organism>
<gene>
    <name evidence="1" type="ORF">EXIGLDRAFT_706840</name>
</gene>
<dbReference type="Proteomes" id="UP000077266">
    <property type="component" value="Unassembled WGS sequence"/>
</dbReference>